<dbReference type="InterPro" id="IPR036591">
    <property type="entry name" value="YggU-like_sf"/>
</dbReference>
<dbReference type="Proteomes" id="UP000078428">
    <property type="component" value="Unassembled WGS sequence"/>
</dbReference>
<evidence type="ECO:0000256" key="1">
    <source>
        <dbReference type="ARBA" id="ARBA00010364"/>
    </source>
</evidence>
<dbReference type="PANTHER" id="PTHR13420">
    <property type="entry name" value="UPF0235 PROTEIN C15ORF40"/>
    <property type="match status" value="1"/>
</dbReference>
<dbReference type="HAMAP" id="MF_00634">
    <property type="entry name" value="UPF0235"/>
    <property type="match status" value="1"/>
</dbReference>
<protein>
    <recommendedName>
        <fullName evidence="2">UPF0235 protein A6A04_04810</fullName>
    </recommendedName>
</protein>
<keyword evidence="4" id="KW-1185">Reference proteome</keyword>
<dbReference type="AlphaFoldDB" id="A0A178MHA8"/>
<name>A0A178MHA8_9PROT</name>
<dbReference type="EMBL" id="LWQT01000077">
    <property type="protein sequence ID" value="OAN48081.1"/>
    <property type="molecule type" value="Genomic_DNA"/>
</dbReference>
<evidence type="ECO:0000256" key="2">
    <source>
        <dbReference type="HAMAP-Rule" id="MF_00634"/>
    </source>
</evidence>
<dbReference type="SUPFAM" id="SSF69786">
    <property type="entry name" value="YggU-like"/>
    <property type="match status" value="1"/>
</dbReference>
<dbReference type="PANTHER" id="PTHR13420:SF7">
    <property type="entry name" value="UPF0235 PROTEIN C15ORF40"/>
    <property type="match status" value="1"/>
</dbReference>
<comment type="similarity">
    <text evidence="1 2">Belongs to the UPF0235 family.</text>
</comment>
<dbReference type="RefSeq" id="WP_068494274.1">
    <property type="nucleotide sequence ID" value="NZ_LWQT01000077.1"/>
</dbReference>
<dbReference type="SMART" id="SM01152">
    <property type="entry name" value="DUF167"/>
    <property type="match status" value="1"/>
</dbReference>
<evidence type="ECO:0000313" key="4">
    <source>
        <dbReference type="Proteomes" id="UP000078428"/>
    </source>
</evidence>
<dbReference type="OrthoDB" id="9801972at2"/>
<organism evidence="3 4">
    <name type="scientific">Paramagnetospirillum marisnigri</name>
    <dbReference type="NCBI Taxonomy" id="1285242"/>
    <lineage>
        <taxon>Bacteria</taxon>
        <taxon>Pseudomonadati</taxon>
        <taxon>Pseudomonadota</taxon>
        <taxon>Alphaproteobacteria</taxon>
        <taxon>Rhodospirillales</taxon>
        <taxon>Magnetospirillaceae</taxon>
        <taxon>Paramagnetospirillum</taxon>
    </lineage>
</organism>
<dbReference type="Gene3D" id="3.30.1200.10">
    <property type="entry name" value="YggU-like"/>
    <property type="match status" value="1"/>
</dbReference>
<reference evidence="3 4" key="1">
    <citation type="submission" date="2016-04" db="EMBL/GenBank/DDBJ databases">
        <title>Draft genome sequence of freshwater magnetotactic bacteria Magnetospirillum marisnigri SP-1 and Magnetospirillum moscoviense BB-1.</title>
        <authorList>
            <person name="Koziaeva V."/>
            <person name="Dziuba M.V."/>
            <person name="Ivanov T.M."/>
            <person name="Kuznetsov B."/>
            <person name="Grouzdev D.S."/>
        </authorList>
    </citation>
    <scope>NUCLEOTIDE SEQUENCE [LARGE SCALE GENOMIC DNA]</scope>
    <source>
        <strain evidence="3 4">SP-1</strain>
    </source>
</reference>
<accession>A0A178MHA8</accession>
<dbReference type="GO" id="GO:0005737">
    <property type="term" value="C:cytoplasm"/>
    <property type="evidence" value="ECO:0007669"/>
    <property type="project" value="TreeGrafter"/>
</dbReference>
<sequence length="109" mass="11711">MVTASPFAIAEGGLRVMVRLTPKASRDRIQGLADEADGNKVVKAQVTAVPEDGKANAALIKLLSKQWRVPKTDMAVVQGAADRRKVIFISGDGAALALRLEQWMTSNHD</sequence>
<gene>
    <name evidence="3" type="ORF">A6A04_04810</name>
</gene>
<evidence type="ECO:0000313" key="3">
    <source>
        <dbReference type="EMBL" id="OAN48081.1"/>
    </source>
</evidence>
<proteinExistence type="inferred from homology"/>
<dbReference type="STRING" id="1285242.A6A04_04810"/>
<dbReference type="Pfam" id="PF02594">
    <property type="entry name" value="DUF167"/>
    <property type="match status" value="1"/>
</dbReference>
<dbReference type="NCBIfam" id="TIGR00251">
    <property type="entry name" value="DUF167 family protein"/>
    <property type="match status" value="1"/>
</dbReference>
<dbReference type="InterPro" id="IPR003746">
    <property type="entry name" value="DUF167"/>
</dbReference>
<comment type="caution">
    <text evidence="3">The sequence shown here is derived from an EMBL/GenBank/DDBJ whole genome shotgun (WGS) entry which is preliminary data.</text>
</comment>